<reference evidence="1 2" key="1">
    <citation type="journal article" date="2014" name="Nat. Commun.">
        <title>Molecular traces of alternative social organization in a termite genome.</title>
        <authorList>
            <person name="Terrapon N."/>
            <person name="Li C."/>
            <person name="Robertson H.M."/>
            <person name="Ji L."/>
            <person name="Meng X."/>
            <person name="Booth W."/>
            <person name="Chen Z."/>
            <person name="Childers C.P."/>
            <person name="Glastad K.M."/>
            <person name="Gokhale K."/>
            <person name="Gowin J."/>
            <person name="Gronenberg W."/>
            <person name="Hermansen R.A."/>
            <person name="Hu H."/>
            <person name="Hunt B.G."/>
            <person name="Huylmans A.K."/>
            <person name="Khalil S.M."/>
            <person name="Mitchell R.D."/>
            <person name="Munoz-Torres M.C."/>
            <person name="Mustard J.A."/>
            <person name="Pan H."/>
            <person name="Reese J.T."/>
            <person name="Scharf M.E."/>
            <person name="Sun F."/>
            <person name="Vogel H."/>
            <person name="Xiao J."/>
            <person name="Yang W."/>
            <person name="Yang Z."/>
            <person name="Yang Z."/>
            <person name="Zhou J."/>
            <person name="Zhu J."/>
            <person name="Brent C.S."/>
            <person name="Elsik C.G."/>
            <person name="Goodisman M.A."/>
            <person name="Liberles D.A."/>
            <person name="Roe R.M."/>
            <person name="Vargo E.L."/>
            <person name="Vilcinskas A."/>
            <person name="Wang J."/>
            <person name="Bornberg-Bauer E."/>
            <person name="Korb J."/>
            <person name="Zhang G."/>
            <person name="Liebig J."/>
        </authorList>
    </citation>
    <scope>NUCLEOTIDE SEQUENCE [LARGE SCALE GENOMIC DNA]</scope>
    <source>
        <tissue evidence="1">Whole organism</tissue>
    </source>
</reference>
<dbReference type="PANTHER" id="PTHR14918">
    <property type="entry name" value="KICSTOR COMPLEX PROTEIN SZT2"/>
    <property type="match status" value="1"/>
</dbReference>
<accession>A0A067RE94</accession>
<protein>
    <submittedName>
        <fullName evidence="1">Uncharacterized protein</fullName>
    </submittedName>
</protein>
<dbReference type="EMBL" id="KK852519">
    <property type="protein sequence ID" value="KDR22161.1"/>
    <property type="molecule type" value="Genomic_DNA"/>
</dbReference>
<keyword evidence="2" id="KW-1185">Reference proteome</keyword>
<evidence type="ECO:0000313" key="1">
    <source>
        <dbReference type="EMBL" id="KDR22161.1"/>
    </source>
</evidence>
<evidence type="ECO:0000313" key="2">
    <source>
        <dbReference type="Proteomes" id="UP000027135"/>
    </source>
</evidence>
<gene>
    <name evidence="1" type="ORF">L798_02724</name>
</gene>
<dbReference type="InterPro" id="IPR033228">
    <property type="entry name" value="SZT2"/>
</dbReference>
<dbReference type="InParanoid" id="A0A067RE94"/>
<dbReference type="AlphaFoldDB" id="A0A067RE94"/>
<sequence length="354" mass="39301">MNILPKCQQAELLFSMFIQDFSFIGSSDSLAATADAPNKLLSELLFEQLKQIHDKELHLTLDDSVWFLQLLQTRQRDGAAYSLPIPLPQSRHPARKIEDTDHQNHSCGNSVASEATVCDKIGKVPLLVPKWRCFLKGVSSTHIVLTFVPASYSDLKLLMLPEQSLDEAHSNALKLIVLPPGQNGTEVMSAAKTDVWADTSSVLPIKNTPILPSVDHNTSFLSRSSSCDTSYIFSKLPFANHLRSDSCSPLSFDQPEVTNNPPFRMRASSWDTVTKHARESWDRIRTGSIDSKIKMKQPFIGPSLRLRDVATDVEENKSCHGKCPFALSQNVTSAPPNPSPDLNFFVTKCYLCSS</sequence>
<dbReference type="STRING" id="136037.A0A067RE94"/>
<proteinExistence type="predicted"/>
<name>A0A067RE94_ZOONE</name>
<dbReference type="Proteomes" id="UP000027135">
    <property type="component" value="Unassembled WGS sequence"/>
</dbReference>
<organism evidence="1 2">
    <name type="scientific">Zootermopsis nevadensis</name>
    <name type="common">Dampwood termite</name>
    <dbReference type="NCBI Taxonomy" id="136037"/>
    <lineage>
        <taxon>Eukaryota</taxon>
        <taxon>Metazoa</taxon>
        <taxon>Ecdysozoa</taxon>
        <taxon>Arthropoda</taxon>
        <taxon>Hexapoda</taxon>
        <taxon>Insecta</taxon>
        <taxon>Pterygota</taxon>
        <taxon>Neoptera</taxon>
        <taxon>Polyneoptera</taxon>
        <taxon>Dictyoptera</taxon>
        <taxon>Blattodea</taxon>
        <taxon>Blattoidea</taxon>
        <taxon>Termitoidae</taxon>
        <taxon>Termopsidae</taxon>
        <taxon>Zootermopsis</taxon>
    </lineage>
</organism>
<dbReference type="GO" id="GO:0005777">
    <property type="term" value="C:peroxisome"/>
    <property type="evidence" value="ECO:0007669"/>
    <property type="project" value="InterPro"/>
</dbReference>
<dbReference type="PANTHER" id="PTHR14918:SF3">
    <property type="entry name" value="KICSTOR COMPLEX PROTEIN SZT2"/>
    <property type="match status" value="1"/>
</dbReference>